<reference evidence="2" key="2">
    <citation type="submission" date="2025-08" db="UniProtKB">
        <authorList>
            <consortium name="Ensembl"/>
        </authorList>
    </citation>
    <scope>IDENTIFICATION</scope>
</reference>
<dbReference type="Ensembl" id="ENSELUT00000090197.1">
    <property type="protein sequence ID" value="ENSELUP00000093080.1"/>
    <property type="gene ID" value="ENSELUG00000040691.1"/>
</dbReference>
<organism evidence="2 3">
    <name type="scientific">Esox lucius</name>
    <name type="common">Northern pike</name>
    <dbReference type="NCBI Taxonomy" id="8010"/>
    <lineage>
        <taxon>Eukaryota</taxon>
        <taxon>Metazoa</taxon>
        <taxon>Chordata</taxon>
        <taxon>Craniata</taxon>
        <taxon>Vertebrata</taxon>
        <taxon>Euteleostomi</taxon>
        <taxon>Actinopterygii</taxon>
        <taxon>Neopterygii</taxon>
        <taxon>Teleostei</taxon>
        <taxon>Protacanthopterygii</taxon>
        <taxon>Esociformes</taxon>
        <taxon>Esocidae</taxon>
        <taxon>Esox</taxon>
    </lineage>
</organism>
<accession>A0AAY5KXQ3</accession>
<protein>
    <submittedName>
        <fullName evidence="2">Uncharacterized protein</fullName>
    </submittedName>
</protein>
<dbReference type="GeneTree" id="ENSGT01150000287732"/>
<evidence type="ECO:0000313" key="3">
    <source>
        <dbReference type="Proteomes" id="UP000265140"/>
    </source>
</evidence>
<reference evidence="2" key="3">
    <citation type="submission" date="2025-09" db="UniProtKB">
        <authorList>
            <consortium name="Ensembl"/>
        </authorList>
    </citation>
    <scope>IDENTIFICATION</scope>
</reference>
<dbReference type="Proteomes" id="UP000265140">
    <property type="component" value="Chromosome 4"/>
</dbReference>
<reference evidence="2 3" key="1">
    <citation type="submission" date="2020-02" db="EMBL/GenBank/DDBJ databases">
        <title>Esox lucius (northern pike) genome, fEsoLuc1, primary haplotype.</title>
        <authorList>
            <person name="Myers G."/>
            <person name="Karagic N."/>
            <person name="Meyer A."/>
            <person name="Pippel M."/>
            <person name="Reichard M."/>
            <person name="Winkler S."/>
            <person name="Tracey A."/>
            <person name="Sims Y."/>
            <person name="Howe K."/>
            <person name="Rhie A."/>
            <person name="Formenti G."/>
            <person name="Durbin R."/>
            <person name="Fedrigo O."/>
            <person name="Jarvis E.D."/>
        </authorList>
    </citation>
    <scope>NUCLEOTIDE SEQUENCE [LARGE SCALE GENOMIC DNA]</scope>
</reference>
<feature type="region of interest" description="Disordered" evidence="1">
    <location>
        <begin position="1"/>
        <end position="89"/>
    </location>
</feature>
<sequence length="200" mass="23374">MVTGQADRYSDRQVHRQTGQGVKVDADTSVHAAVPYRANRQMDRQTAIQSAKREREWEQQGGRGGEIKGEGIRGMRQGGEGRQDERIKTRLREQRRKIMRRCRGHEEKSRRNECWEESEACWEESEACWEESEACWEESEACWEESEACWEESEACWEESEACWEESEACWEESEACWEESDVKTKPVFVRIKGKRKGGG</sequence>
<keyword evidence="3" id="KW-1185">Reference proteome</keyword>
<evidence type="ECO:0000313" key="2">
    <source>
        <dbReference type="Ensembl" id="ENSELUP00000093080.1"/>
    </source>
</evidence>
<feature type="compositionally biased region" description="Basic and acidic residues" evidence="1">
    <location>
        <begin position="65"/>
        <end position="89"/>
    </location>
</feature>
<name>A0AAY5KXQ3_ESOLU</name>
<proteinExistence type="predicted"/>
<evidence type="ECO:0000256" key="1">
    <source>
        <dbReference type="SAM" id="MobiDB-lite"/>
    </source>
</evidence>
<dbReference type="AlphaFoldDB" id="A0AAY5KXQ3"/>